<dbReference type="InterPro" id="IPR011990">
    <property type="entry name" value="TPR-like_helical_dom_sf"/>
</dbReference>
<accession>A0ABU2TNZ0</accession>
<keyword evidence="3" id="KW-1185">Reference proteome</keyword>
<protein>
    <submittedName>
        <fullName evidence="2">SAV_2336 N-terminal domain-related protein</fullName>
    </submittedName>
</protein>
<gene>
    <name evidence="2" type="ORF">RM764_06400</name>
</gene>
<dbReference type="SUPFAM" id="SSF48452">
    <property type="entry name" value="TPR-like"/>
    <property type="match status" value="1"/>
</dbReference>
<dbReference type="RefSeq" id="WP_311692807.1">
    <property type="nucleotide sequence ID" value="NZ_JAVREY010000005.1"/>
</dbReference>
<dbReference type="NCBIfam" id="NF041121">
    <property type="entry name" value="SAV_2336_NTERM"/>
    <property type="match status" value="1"/>
</dbReference>
<dbReference type="InterPro" id="IPR047738">
    <property type="entry name" value="SAV_2336-like_N"/>
</dbReference>
<reference evidence="3" key="1">
    <citation type="submission" date="2023-07" db="EMBL/GenBank/DDBJ databases">
        <title>30 novel species of actinomycetes from the DSMZ collection.</title>
        <authorList>
            <person name="Nouioui I."/>
        </authorList>
    </citation>
    <scope>NUCLEOTIDE SEQUENCE [LARGE SCALE GENOMIC DNA]</scope>
    <source>
        <strain evidence="3">DSM 41699</strain>
    </source>
</reference>
<sequence length="1084" mass="117416">MTVADSLELLARRLREAGIAPDAEELADALWLARHVPGSTATAPSTADDPVEPTPGTRPGNRRSTVPPETSLVVAARKQAADRRIPAVGGIATEGPAGGTGTVVSTQVPAASVLPEPLALQRALRPLNRYRPPSGPSWSGLDEEATAQRAADTGVVVPVPAPGQRREARLQLVMDVSSSTVVWQHTFAELRQVCERAGAFREIRTYYLHDGGRNGPRVASAPDPSSPADGPGLLRDPSGHRLTLVLSDCAGPLWRSGSMQRMLHDWATCAPVAVLQPLPQRMWRGTHLPAYSGELRRHEGLAGGLEFRSERAGPPPRRALPVPVLALRPSSLAGWVRLVCDATAQRQIASAAWVRADHPATAARPLAERDITSRDRVRAFRRTASQDARHLAEYLATVPLALPVMQLVQRAMLPGSGPEAMAEVLLGGLMRRSDADADGGYEFIGSVREELLRHLPGGEAQLVLKHSSQYVERQYGRAARNFPALAAAYLSGATAAQPVTEDGADDRLLRAFARVSSQVLARYGKVPVLTDTGPAELASRAYRLLDRYDAQGTARDLDEGIALLRRALEVERRQSEQRALRTRLAKALLERWRVVGAADNLREAYEVLPGHRKSDAQELVMEARILLYLAADLETAGAAAASRPAGLGHDLGEPDASPRRLALLAYQQARQRLEEIPPDAERWTTRVLELRATAAFQAASLAARAGAAVLGPDEGTPQDWAAQQFEQAAGLATQYRLRNGESASRLLEARALLALARHDSGRGARPWEPGPERRALAHRSAELAEVGFREALPLRAAEGAGTQELTRICLETAAALGLTRDAEHDVPTRRRIVTVLQQALEYAGEASELRAECFDRLGEAYLASYELTRGRDDLEAAVWSWWQATGELSLDDPGRPALLLRLGLALGAADEWSDAVRVLRMAVDESSEQDPELPRRRVELGDALLHRNLRQGGLSDVHEADWIVGTAARDTDDDLLAARAWRLRASAAGRLAEHTAQWSDWEAVADHLLRAAELYRDLELTAAEARVRVERGEALGRASAPARAAEEYRTALRLYEQAGLGDGDEAERARTALDALDPRGGGGV</sequence>
<proteinExistence type="predicted"/>
<feature type="region of interest" description="Disordered" evidence="1">
    <location>
        <begin position="39"/>
        <end position="70"/>
    </location>
</feature>
<name>A0ABU2TNZ0_9ACTN</name>
<evidence type="ECO:0000313" key="3">
    <source>
        <dbReference type="Proteomes" id="UP001183809"/>
    </source>
</evidence>
<feature type="compositionally biased region" description="Low complexity" evidence="1">
    <location>
        <begin position="219"/>
        <end position="232"/>
    </location>
</feature>
<dbReference type="EMBL" id="JAVREY010000005">
    <property type="protein sequence ID" value="MDT0462640.1"/>
    <property type="molecule type" value="Genomic_DNA"/>
</dbReference>
<evidence type="ECO:0000313" key="2">
    <source>
        <dbReference type="EMBL" id="MDT0462640.1"/>
    </source>
</evidence>
<dbReference type="Proteomes" id="UP001183809">
    <property type="component" value="Unassembled WGS sequence"/>
</dbReference>
<comment type="caution">
    <text evidence="2">The sequence shown here is derived from an EMBL/GenBank/DDBJ whole genome shotgun (WGS) entry which is preliminary data.</text>
</comment>
<evidence type="ECO:0000256" key="1">
    <source>
        <dbReference type="SAM" id="MobiDB-lite"/>
    </source>
</evidence>
<feature type="region of interest" description="Disordered" evidence="1">
    <location>
        <begin position="211"/>
        <end position="237"/>
    </location>
</feature>
<organism evidence="2 3">
    <name type="scientific">Streptomyces gibsoniae</name>
    <dbReference type="NCBI Taxonomy" id="3075529"/>
    <lineage>
        <taxon>Bacteria</taxon>
        <taxon>Bacillati</taxon>
        <taxon>Actinomycetota</taxon>
        <taxon>Actinomycetes</taxon>
        <taxon>Kitasatosporales</taxon>
        <taxon>Streptomycetaceae</taxon>
        <taxon>Streptomyces</taxon>
    </lineage>
</organism>